<feature type="transmembrane region" description="Helical" evidence="1">
    <location>
        <begin position="73"/>
        <end position="95"/>
    </location>
</feature>
<proteinExistence type="predicted"/>
<keyword evidence="1" id="KW-0472">Membrane</keyword>
<keyword evidence="1" id="KW-1133">Transmembrane helix</keyword>
<gene>
    <name evidence="2" type="primary">Cnig_chr_V.g17574</name>
    <name evidence="2" type="ORF">B9Z55_017574</name>
</gene>
<dbReference type="InterPro" id="IPR018817">
    <property type="entry name" value="7TM_GPCR_serpentine_rcpt_Srz"/>
</dbReference>
<dbReference type="EMBL" id="PDUG01000005">
    <property type="protein sequence ID" value="PIC24123.1"/>
    <property type="molecule type" value="Genomic_DNA"/>
</dbReference>
<dbReference type="OrthoDB" id="5876498at2759"/>
<keyword evidence="3" id="KW-1185">Reference proteome</keyword>
<dbReference type="Pfam" id="PF10325">
    <property type="entry name" value="7TM_GPCR_Srz"/>
    <property type="match status" value="1"/>
</dbReference>
<feature type="transmembrane region" description="Helical" evidence="1">
    <location>
        <begin position="6"/>
        <end position="25"/>
    </location>
</feature>
<evidence type="ECO:0000256" key="1">
    <source>
        <dbReference type="SAM" id="Phobius"/>
    </source>
</evidence>
<evidence type="ECO:0000313" key="2">
    <source>
        <dbReference type="EMBL" id="PIC24123.1"/>
    </source>
</evidence>
<reference evidence="3" key="1">
    <citation type="submission" date="2017-10" db="EMBL/GenBank/DDBJ databases">
        <title>Rapid genome shrinkage in a self-fertile nematode reveals novel sperm competition proteins.</title>
        <authorList>
            <person name="Yin D."/>
            <person name="Schwarz E.M."/>
            <person name="Thomas C.G."/>
            <person name="Felde R.L."/>
            <person name="Korf I.F."/>
            <person name="Cutter A.D."/>
            <person name="Schartner C.M."/>
            <person name="Ralston E.J."/>
            <person name="Meyer B.J."/>
            <person name="Haag E.S."/>
        </authorList>
    </citation>
    <scope>NUCLEOTIDE SEQUENCE [LARGE SCALE GENOMIC DNA]</scope>
    <source>
        <strain evidence="3">JU1422</strain>
    </source>
</reference>
<evidence type="ECO:0008006" key="4">
    <source>
        <dbReference type="Google" id="ProtNLM"/>
    </source>
</evidence>
<accession>A0A2G5TAA9</accession>
<dbReference type="Proteomes" id="UP000230233">
    <property type="component" value="Chromosome V"/>
</dbReference>
<organism evidence="2 3">
    <name type="scientific">Caenorhabditis nigoni</name>
    <dbReference type="NCBI Taxonomy" id="1611254"/>
    <lineage>
        <taxon>Eukaryota</taxon>
        <taxon>Metazoa</taxon>
        <taxon>Ecdysozoa</taxon>
        <taxon>Nematoda</taxon>
        <taxon>Chromadorea</taxon>
        <taxon>Rhabditida</taxon>
        <taxon>Rhabditina</taxon>
        <taxon>Rhabditomorpha</taxon>
        <taxon>Rhabditoidea</taxon>
        <taxon>Rhabditidae</taxon>
        <taxon>Peloderinae</taxon>
        <taxon>Caenorhabditis</taxon>
    </lineage>
</organism>
<name>A0A2G5TAA9_9PELO</name>
<evidence type="ECO:0000313" key="3">
    <source>
        <dbReference type="Proteomes" id="UP000230233"/>
    </source>
</evidence>
<dbReference type="PANTHER" id="PTHR31720:SF12">
    <property type="entry name" value="SERPENTINE RECEPTOR, CLASS T-RELATED"/>
    <property type="match status" value="1"/>
</dbReference>
<keyword evidence="1" id="KW-0812">Transmembrane</keyword>
<sequence>MFSTILNPMILISSFLYIPIYISIFRLRHLPSFIKHKPHNYILYQTILTVVLKATQAAFIGVIQWAVYYDDTVAIEATLFDAIISPLLIQIPYLFCNRRNVRAMRERMTFSYLWSKIKYGQRDNRVGVAGHSTTN</sequence>
<feature type="transmembrane region" description="Helical" evidence="1">
    <location>
        <begin position="46"/>
        <end position="67"/>
    </location>
</feature>
<comment type="caution">
    <text evidence="2">The sequence shown here is derived from an EMBL/GenBank/DDBJ whole genome shotgun (WGS) entry which is preliminary data.</text>
</comment>
<dbReference type="PANTHER" id="PTHR31720">
    <property type="entry name" value="SERPENTINE RECEPTOR, CLASS Z-RELATED"/>
    <property type="match status" value="1"/>
</dbReference>
<dbReference type="AlphaFoldDB" id="A0A2G5TAA9"/>
<protein>
    <recommendedName>
        <fullName evidence="4">Serpentine receptor class gamma</fullName>
    </recommendedName>
</protein>